<dbReference type="AlphaFoldDB" id="A0A835LH12"/>
<organism evidence="3 4">
    <name type="scientific">Coptis chinensis</name>
    <dbReference type="NCBI Taxonomy" id="261450"/>
    <lineage>
        <taxon>Eukaryota</taxon>
        <taxon>Viridiplantae</taxon>
        <taxon>Streptophyta</taxon>
        <taxon>Embryophyta</taxon>
        <taxon>Tracheophyta</taxon>
        <taxon>Spermatophyta</taxon>
        <taxon>Magnoliopsida</taxon>
        <taxon>Ranunculales</taxon>
        <taxon>Ranunculaceae</taxon>
        <taxon>Coptidoideae</taxon>
        <taxon>Coptis</taxon>
    </lineage>
</organism>
<comment type="caution">
    <text evidence="3">The sequence shown here is derived from an EMBL/GenBank/DDBJ whole genome shotgun (WGS) entry which is preliminary data.</text>
</comment>
<evidence type="ECO:0000256" key="1">
    <source>
        <dbReference type="SAM" id="Coils"/>
    </source>
</evidence>
<feature type="coiled-coil region" evidence="1">
    <location>
        <begin position="32"/>
        <end position="63"/>
    </location>
</feature>
<protein>
    <submittedName>
        <fullName evidence="3">Uncharacterized protein</fullName>
    </submittedName>
</protein>
<accession>A0A835LH12</accession>
<name>A0A835LH12_9MAGN</name>
<keyword evidence="2" id="KW-1133">Transmembrane helix</keyword>
<keyword evidence="2" id="KW-0472">Membrane</keyword>
<keyword evidence="4" id="KW-1185">Reference proteome</keyword>
<evidence type="ECO:0000256" key="2">
    <source>
        <dbReference type="SAM" id="Phobius"/>
    </source>
</evidence>
<sequence length="91" mass="9997">MASPTRVQEFPEADVVGDLTRATTMEFTADPISSVVAQSKEYEEQAQAKKENQQQERKDATQKLKSTIIISGVIVAVVGAIFAITKTLREK</sequence>
<reference evidence="3 4" key="1">
    <citation type="submission" date="2020-10" db="EMBL/GenBank/DDBJ databases">
        <title>The Coptis chinensis genome and diversification of protoberbering-type alkaloids.</title>
        <authorList>
            <person name="Wang B."/>
            <person name="Shu S."/>
            <person name="Song C."/>
            <person name="Liu Y."/>
        </authorList>
    </citation>
    <scope>NUCLEOTIDE SEQUENCE [LARGE SCALE GENOMIC DNA]</scope>
    <source>
        <strain evidence="3">HL-2020</strain>
        <tissue evidence="3">Leaf</tissue>
    </source>
</reference>
<evidence type="ECO:0000313" key="4">
    <source>
        <dbReference type="Proteomes" id="UP000631114"/>
    </source>
</evidence>
<evidence type="ECO:0000313" key="3">
    <source>
        <dbReference type="EMBL" id="KAF9594430.1"/>
    </source>
</evidence>
<keyword evidence="2" id="KW-0812">Transmembrane</keyword>
<feature type="transmembrane region" description="Helical" evidence="2">
    <location>
        <begin position="67"/>
        <end position="85"/>
    </location>
</feature>
<dbReference type="EMBL" id="JADFTS010000008">
    <property type="protein sequence ID" value="KAF9594430.1"/>
    <property type="molecule type" value="Genomic_DNA"/>
</dbReference>
<proteinExistence type="predicted"/>
<dbReference type="PANTHER" id="PTHR37741:SF1">
    <property type="entry name" value="TRANSMEMBRANE PROTEIN"/>
    <property type="match status" value="1"/>
</dbReference>
<dbReference type="PANTHER" id="PTHR37741">
    <property type="entry name" value="TRANSMEMBRANE PROTEIN"/>
    <property type="match status" value="1"/>
</dbReference>
<dbReference type="Proteomes" id="UP000631114">
    <property type="component" value="Unassembled WGS sequence"/>
</dbReference>
<keyword evidence="1" id="KW-0175">Coiled coil</keyword>
<gene>
    <name evidence="3" type="ORF">IFM89_031032</name>
</gene>